<evidence type="ECO:0000256" key="5">
    <source>
        <dbReference type="ARBA" id="ARBA00035653"/>
    </source>
</evidence>
<dbReference type="NCBIfam" id="NF041167">
    <property type="entry name" value="f2_encap_cargo2"/>
    <property type="match status" value="1"/>
</dbReference>
<accession>A0A9E3LTU0</accession>
<sequence>MHKFTINPTGLGTSAVRLVEALKSNRGQAAADSTPDAVTCPPTPPQTPLFGGSVTAPITLTTFLGPNTSVCQPPFESPAGVTIPSLYCPDPIRIDEDLANDVNERLVAWVEQIGIYAGQLDYVRACNYGRYAMLIHPDTNDPDRLLLAAQCMAAEFAVDDHYCDDERTGSDPTIIARRLALTQSALDPVYILDPEYDAQFQAAMKSDPVRVGLTAYINRVAEYGTPEQVDRVRLGTVTMFIPMNWEAAWRMTGGLPPVWEYLAVRQANSFGPCLTLIDIIGGYEVPGEIYSIPAVRRATMIAGTATIILNDLYSMAKETQPGIGDGGLPAIIAGESGCSLQEGTDRTAKIHNDLVREFETAQRQIMSKVPSMELWRYLAGLHAWMGGSREWHSKSARYQV</sequence>
<proteinExistence type="inferred from homology"/>
<keyword evidence="3 6" id="KW-0460">Magnesium</keyword>
<organism evidence="8 9">
    <name type="scientific">Pelatocladus maniniholoensis HA4357-MV3</name>
    <dbReference type="NCBI Taxonomy" id="1117104"/>
    <lineage>
        <taxon>Bacteria</taxon>
        <taxon>Bacillati</taxon>
        <taxon>Cyanobacteriota</taxon>
        <taxon>Cyanophyceae</taxon>
        <taxon>Nostocales</taxon>
        <taxon>Nostocaceae</taxon>
        <taxon>Pelatocladus</taxon>
    </lineage>
</organism>
<comment type="cofactor">
    <cofactor evidence="1 6">
        <name>Mg(2+)</name>
        <dbReference type="ChEBI" id="CHEBI:18420"/>
    </cofactor>
</comment>
<evidence type="ECO:0000256" key="6">
    <source>
        <dbReference type="RuleBase" id="RU366034"/>
    </source>
</evidence>
<reference evidence="8" key="1">
    <citation type="submission" date="2021-05" db="EMBL/GenBank/DDBJ databases">
        <authorList>
            <person name="Pietrasiak N."/>
            <person name="Ward R."/>
            <person name="Stajich J.E."/>
            <person name="Kurbessoian T."/>
        </authorList>
    </citation>
    <scope>NUCLEOTIDE SEQUENCE</scope>
    <source>
        <strain evidence="8">HA4357-MV3</strain>
    </source>
</reference>
<dbReference type="InterPro" id="IPR034686">
    <property type="entry name" value="Terpene_cyclase-like_2"/>
</dbReference>
<gene>
    <name evidence="8" type="ORF">KME28_11345</name>
</gene>
<dbReference type="SUPFAM" id="SSF48576">
    <property type="entry name" value="Terpenoid synthases"/>
    <property type="match status" value="1"/>
</dbReference>
<dbReference type="Pfam" id="PF19086">
    <property type="entry name" value="Terpene_syn_C_2"/>
    <property type="match status" value="1"/>
</dbReference>
<evidence type="ECO:0000313" key="9">
    <source>
        <dbReference type="Proteomes" id="UP000813215"/>
    </source>
</evidence>
<protein>
    <recommendedName>
        <fullName evidence="6">Terpene synthase</fullName>
        <ecNumber evidence="6">4.2.3.-</ecNumber>
    </recommendedName>
</protein>
<dbReference type="InterPro" id="IPR008949">
    <property type="entry name" value="Isoprenoid_synthase_dom_sf"/>
</dbReference>
<dbReference type="GO" id="GO:0010333">
    <property type="term" value="F:terpene synthase activity"/>
    <property type="evidence" value="ECO:0007669"/>
    <property type="project" value="InterPro"/>
</dbReference>
<dbReference type="SFLD" id="SFLDS00005">
    <property type="entry name" value="Isoprenoid_Synthase_Type_I"/>
    <property type="match status" value="1"/>
</dbReference>
<feature type="region of interest" description="Disordered" evidence="7">
    <location>
        <begin position="27"/>
        <end position="46"/>
    </location>
</feature>
<dbReference type="Gene3D" id="1.10.600.10">
    <property type="entry name" value="Farnesyl Diphosphate Synthase"/>
    <property type="match status" value="1"/>
</dbReference>
<comment type="catalytic activity">
    <reaction evidence="4">
        <text>(E)-2-methylgeranyl diphosphate + H2O = 2-methylisoborneol + diphosphate</text>
        <dbReference type="Rhea" id="RHEA:32571"/>
        <dbReference type="ChEBI" id="CHEBI:15377"/>
        <dbReference type="ChEBI" id="CHEBI:33019"/>
        <dbReference type="ChEBI" id="CHEBI:61984"/>
        <dbReference type="ChEBI" id="CHEBI:61987"/>
        <dbReference type="EC" id="4.2.3.118"/>
    </reaction>
</comment>
<evidence type="ECO:0000256" key="2">
    <source>
        <dbReference type="ARBA" id="ARBA00022723"/>
    </source>
</evidence>
<dbReference type="PANTHER" id="PTHR35201:SF4">
    <property type="entry name" value="BETA-PINACENE SYNTHASE-RELATED"/>
    <property type="match status" value="1"/>
</dbReference>
<dbReference type="InterPro" id="IPR047945">
    <property type="entry name" value="MIB_synthase"/>
</dbReference>
<reference evidence="8" key="2">
    <citation type="journal article" date="2022" name="Microbiol. Resour. Announc.">
        <title>Metagenome Sequencing to Explore Phylogenomics of Terrestrial Cyanobacteria.</title>
        <authorList>
            <person name="Ward R.D."/>
            <person name="Stajich J.E."/>
            <person name="Johansen J.R."/>
            <person name="Huntemann M."/>
            <person name="Clum A."/>
            <person name="Foster B."/>
            <person name="Foster B."/>
            <person name="Roux S."/>
            <person name="Palaniappan K."/>
            <person name="Varghese N."/>
            <person name="Mukherjee S."/>
            <person name="Reddy T.B.K."/>
            <person name="Daum C."/>
            <person name="Copeland A."/>
            <person name="Chen I.A."/>
            <person name="Ivanova N.N."/>
            <person name="Kyrpides N.C."/>
            <person name="Shapiro N."/>
            <person name="Eloe-Fadrosh E.A."/>
            <person name="Pietrasiak N."/>
        </authorList>
    </citation>
    <scope>NUCLEOTIDE SEQUENCE</scope>
    <source>
        <strain evidence="8">HA4357-MV3</strain>
    </source>
</reference>
<dbReference type="Proteomes" id="UP000813215">
    <property type="component" value="Unassembled WGS sequence"/>
</dbReference>
<keyword evidence="2 6" id="KW-0479">Metal-binding</keyword>
<dbReference type="EMBL" id="JAHHHW010000084">
    <property type="protein sequence ID" value="MBW4432300.1"/>
    <property type="molecule type" value="Genomic_DNA"/>
</dbReference>
<evidence type="ECO:0000256" key="1">
    <source>
        <dbReference type="ARBA" id="ARBA00001946"/>
    </source>
</evidence>
<evidence type="ECO:0000256" key="3">
    <source>
        <dbReference type="ARBA" id="ARBA00022842"/>
    </source>
</evidence>
<comment type="similarity">
    <text evidence="5">Belongs to the terpene synthase family. 2-methylisoborneol synthase subfamily.</text>
</comment>
<comment type="caution">
    <text evidence="8">The sequence shown here is derived from an EMBL/GenBank/DDBJ whole genome shotgun (WGS) entry which is preliminary data.</text>
</comment>
<name>A0A9E3LTU0_9NOST</name>
<evidence type="ECO:0000256" key="4">
    <source>
        <dbReference type="ARBA" id="ARBA00035573"/>
    </source>
</evidence>
<evidence type="ECO:0000313" key="8">
    <source>
        <dbReference type="EMBL" id="MBW4432300.1"/>
    </source>
</evidence>
<dbReference type="EC" id="4.2.3.-" evidence="6"/>
<dbReference type="AlphaFoldDB" id="A0A9E3LTU0"/>
<keyword evidence="6" id="KW-0456">Lyase</keyword>
<dbReference type="GO" id="GO:0046872">
    <property type="term" value="F:metal ion binding"/>
    <property type="evidence" value="ECO:0007669"/>
    <property type="project" value="UniProtKB-KW"/>
</dbReference>
<dbReference type="GO" id="GO:0042214">
    <property type="term" value="P:terpene metabolic process"/>
    <property type="evidence" value="ECO:0007669"/>
    <property type="project" value="InterPro"/>
</dbReference>
<dbReference type="SFLD" id="SFLDG01020">
    <property type="entry name" value="Terpene_Cyclase_Like_2"/>
    <property type="match status" value="1"/>
</dbReference>
<evidence type="ECO:0000256" key="7">
    <source>
        <dbReference type="SAM" id="MobiDB-lite"/>
    </source>
</evidence>
<dbReference type="PANTHER" id="PTHR35201">
    <property type="entry name" value="TERPENE SYNTHASE"/>
    <property type="match status" value="1"/>
</dbReference>